<proteinExistence type="predicted"/>
<feature type="non-terminal residue" evidence="1">
    <location>
        <position position="85"/>
    </location>
</feature>
<keyword evidence="2" id="KW-1185">Reference proteome</keyword>
<dbReference type="EMBL" id="LXQA010627051">
    <property type="protein sequence ID" value="MCI62879.1"/>
    <property type="molecule type" value="Genomic_DNA"/>
</dbReference>
<evidence type="ECO:0000313" key="1">
    <source>
        <dbReference type="EMBL" id="MCI62879.1"/>
    </source>
</evidence>
<evidence type="ECO:0000313" key="2">
    <source>
        <dbReference type="Proteomes" id="UP000265520"/>
    </source>
</evidence>
<reference evidence="1 2" key="1">
    <citation type="journal article" date="2018" name="Front. Plant Sci.">
        <title>Red Clover (Trifolium pratense) and Zigzag Clover (T. medium) - A Picture of Genomic Similarities and Differences.</title>
        <authorList>
            <person name="Dluhosova J."/>
            <person name="Istvanek J."/>
            <person name="Nedelnik J."/>
            <person name="Repkova J."/>
        </authorList>
    </citation>
    <scope>NUCLEOTIDE SEQUENCE [LARGE SCALE GENOMIC DNA]</scope>
    <source>
        <strain evidence="2">cv. 10/8</strain>
        <tissue evidence="1">Leaf</tissue>
    </source>
</reference>
<dbReference type="Proteomes" id="UP000265520">
    <property type="component" value="Unassembled WGS sequence"/>
</dbReference>
<comment type="caution">
    <text evidence="1">The sequence shown here is derived from an EMBL/GenBank/DDBJ whole genome shotgun (WGS) entry which is preliminary data.</text>
</comment>
<dbReference type="AlphaFoldDB" id="A0A392TNX9"/>
<sequence>MPTSFFGEESRPVISEIPHVQLAVPIPQLGNTLPQVTSTVPAPMVHTLQQDQLPIFHAGSEGGCHRVDDLQIKYDEIQKEMKALR</sequence>
<name>A0A392TNX9_9FABA</name>
<organism evidence="1 2">
    <name type="scientific">Trifolium medium</name>
    <dbReference type="NCBI Taxonomy" id="97028"/>
    <lineage>
        <taxon>Eukaryota</taxon>
        <taxon>Viridiplantae</taxon>
        <taxon>Streptophyta</taxon>
        <taxon>Embryophyta</taxon>
        <taxon>Tracheophyta</taxon>
        <taxon>Spermatophyta</taxon>
        <taxon>Magnoliopsida</taxon>
        <taxon>eudicotyledons</taxon>
        <taxon>Gunneridae</taxon>
        <taxon>Pentapetalae</taxon>
        <taxon>rosids</taxon>
        <taxon>fabids</taxon>
        <taxon>Fabales</taxon>
        <taxon>Fabaceae</taxon>
        <taxon>Papilionoideae</taxon>
        <taxon>50 kb inversion clade</taxon>
        <taxon>NPAAA clade</taxon>
        <taxon>Hologalegina</taxon>
        <taxon>IRL clade</taxon>
        <taxon>Trifolieae</taxon>
        <taxon>Trifolium</taxon>
    </lineage>
</organism>
<protein>
    <submittedName>
        <fullName evidence="1">Uncharacterized protein</fullName>
    </submittedName>
</protein>
<accession>A0A392TNX9</accession>